<dbReference type="EMBL" id="JAOTOJ010000006">
    <property type="protein sequence ID" value="KAK9399517.1"/>
    <property type="molecule type" value="Genomic_DNA"/>
</dbReference>
<reference evidence="1 2" key="1">
    <citation type="journal article" date="2024" name="Proc. Natl. Acad. Sci. U.S.A.">
        <title>The genetic regulatory architecture and epigenomic basis for age-related changes in rattlesnake venom.</title>
        <authorList>
            <person name="Hogan M.P."/>
            <person name="Holding M.L."/>
            <person name="Nystrom G.S."/>
            <person name="Colston T.J."/>
            <person name="Bartlett D.A."/>
            <person name="Mason A.J."/>
            <person name="Ellsworth S.A."/>
            <person name="Rautsaw R.M."/>
            <person name="Lawrence K.C."/>
            <person name="Strickland J.L."/>
            <person name="He B."/>
            <person name="Fraser P."/>
            <person name="Margres M.J."/>
            <person name="Gilbert D.M."/>
            <person name="Gibbs H.L."/>
            <person name="Parkinson C.L."/>
            <person name="Rokyta D.R."/>
        </authorList>
    </citation>
    <scope>NUCLEOTIDE SEQUENCE [LARGE SCALE GENOMIC DNA]</scope>
    <source>
        <strain evidence="1">DRR0105</strain>
    </source>
</reference>
<sequence>MKINDQCVDLEGTVNIITEKVKYSRVDTHPSLCMKFATEHNIWVKCPFNHGQFQVEGDIQNLQLGLHISLMGFFLFSAWKMRLAVMEQQIEVSFMSHFEAEFSVLVCNRTNLHSCNSTGTLKAFSV</sequence>
<dbReference type="Proteomes" id="UP001474421">
    <property type="component" value="Unassembled WGS sequence"/>
</dbReference>
<feature type="non-terminal residue" evidence="1">
    <location>
        <position position="126"/>
    </location>
</feature>
<proteinExistence type="predicted"/>
<name>A0AAW1BC57_CROAD</name>
<evidence type="ECO:0000313" key="2">
    <source>
        <dbReference type="Proteomes" id="UP001474421"/>
    </source>
</evidence>
<accession>A0AAW1BC57</accession>
<protein>
    <submittedName>
        <fullName evidence="1">IL17REL: putative interleukin-17 receptor E-like</fullName>
    </submittedName>
</protein>
<dbReference type="AlphaFoldDB" id="A0AAW1BC57"/>
<keyword evidence="2" id="KW-1185">Reference proteome</keyword>
<evidence type="ECO:0000313" key="1">
    <source>
        <dbReference type="EMBL" id="KAK9399517.1"/>
    </source>
</evidence>
<gene>
    <name evidence="1" type="ORF">NXF25_012536</name>
</gene>
<comment type="caution">
    <text evidence="1">The sequence shown here is derived from an EMBL/GenBank/DDBJ whole genome shotgun (WGS) entry which is preliminary data.</text>
</comment>
<organism evidence="1 2">
    <name type="scientific">Crotalus adamanteus</name>
    <name type="common">Eastern diamondback rattlesnake</name>
    <dbReference type="NCBI Taxonomy" id="8729"/>
    <lineage>
        <taxon>Eukaryota</taxon>
        <taxon>Metazoa</taxon>
        <taxon>Chordata</taxon>
        <taxon>Craniata</taxon>
        <taxon>Vertebrata</taxon>
        <taxon>Euteleostomi</taxon>
        <taxon>Lepidosauria</taxon>
        <taxon>Squamata</taxon>
        <taxon>Bifurcata</taxon>
        <taxon>Unidentata</taxon>
        <taxon>Episquamata</taxon>
        <taxon>Toxicofera</taxon>
        <taxon>Serpentes</taxon>
        <taxon>Colubroidea</taxon>
        <taxon>Viperidae</taxon>
        <taxon>Crotalinae</taxon>
        <taxon>Crotalus</taxon>
    </lineage>
</organism>
<keyword evidence="1" id="KW-0675">Receptor</keyword>